<gene>
    <name evidence="3" type="ORF">GXP70_22225</name>
</gene>
<dbReference type="InterPro" id="IPR000683">
    <property type="entry name" value="Gfo/Idh/MocA-like_OxRdtase_N"/>
</dbReference>
<dbReference type="InterPro" id="IPR055170">
    <property type="entry name" value="GFO_IDH_MocA-like_dom"/>
</dbReference>
<proteinExistence type="predicted"/>
<dbReference type="AlphaFoldDB" id="A0A6C0G4Q1"/>
<dbReference type="KEGG" id="plyc:GXP70_22225"/>
<dbReference type="Proteomes" id="UP000476064">
    <property type="component" value="Chromosome"/>
</dbReference>
<evidence type="ECO:0000259" key="1">
    <source>
        <dbReference type="Pfam" id="PF01408"/>
    </source>
</evidence>
<dbReference type="RefSeq" id="WP_162358862.1">
    <property type="nucleotide sequence ID" value="NZ_CP048209.1"/>
</dbReference>
<dbReference type="PANTHER" id="PTHR43377:SF1">
    <property type="entry name" value="BILIVERDIN REDUCTASE A"/>
    <property type="match status" value="1"/>
</dbReference>
<dbReference type="InterPro" id="IPR051450">
    <property type="entry name" value="Gfo/Idh/MocA_Oxidoreductases"/>
</dbReference>
<dbReference type="GO" id="GO:0000166">
    <property type="term" value="F:nucleotide binding"/>
    <property type="evidence" value="ECO:0007669"/>
    <property type="project" value="InterPro"/>
</dbReference>
<evidence type="ECO:0000259" key="2">
    <source>
        <dbReference type="Pfam" id="PF22725"/>
    </source>
</evidence>
<dbReference type="Gene3D" id="3.30.360.10">
    <property type="entry name" value="Dihydrodipicolinate Reductase, domain 2"/>
    <property type="match status" value="1"/>
</dbReference>
<accession>A0A6C0G4Q1</accession>
<keyword evidence="4" id="KW-1185">Reference proteome</keyword>
<dbReference type="InterPro" id="IPR036291">
    <property type="entry name" value="NAD(P)-bd_dom_sf"/>
</dbReference>
<dbReference type="Pfam" id="PF22725">
    <property type="entry name" value="GFO_IDH_MocA_C3"/>
    <property type="match status" value="1"/>
</dbReference>
<feature type="domain" description="Gfo/Idh/MocA-like oxidoreductase N-terminal" evidence="1">
    <location>
        <begin position="3"/>
        <end position="120"/>
    </location>
</feature>
<organism evidence="3 4">
    <name type="scientific">Paenibacillus lycopersici</name>
    <dbReference type="NCBI Taxonomy" id="2704462"/>
    <lineage>
        <taxon>Bacteria</taxon>
        <taxon>Bacillati</taxon>
        <taxon>Bacillota</taxon>
        <taxon>Bacilli</taxon>
        <taxon>Bacillales</taxon>
        <taxon>Paenibacillaceae</taxon>
        <taxon>Paenibacillus</taxon>
    </lineage>
</organism>
<dbReference type="SUPFAM" id="SSF55347">
    <property type="entry name" value="Glyceraldehyde-3-phosphate dehydrogenase-like, C-terminal domain"/>
    <property type="match status" value="1"/>
</dbReference>
<evidence type="ECO:0000313" key="3">
    <source>
        <dbReference type="EMBL" id="QHT62429.1"/>
    </source>
</evidence>
<dbReference type="PANTHER" id="PTHR43377">
    <property type="entry name" value="BILIVERDIN REDUCTASE A"/>
    <property type="match status" value="1"/>
</dbReference>
<reference evidence="3 4" key="1">
    <citation type="submission" date="2020-01" db="EMBL/GenBank/DDBJ databases">
        <title>Paenibacillus sp. nov., isolated from tomato rhizosphere.</title>
        <authorList>
            <person name="Weon H.-Y."/>
            <person name="Lee S.A."/>
        </authorList>
    </citation>
    <scope>NUCLEOTIDE SEQUENCE [LARGE SCALE GENOMIC DNA]</scope>
    <source>
        <strain evidence="3 4">12200R-189</strain>
    </source>
</reference>
<protein>
    <submittedName>
        <fullName evidence="3">Gfo/Idh/MocA family oxidoreductase</fullName>
    </submittedName>
</protein>
<name>A0A6C0G4Q1_9BACL</name>
<dbReference type="Pfam" id="PF01408">
    <property type="entry name" value="GFO_IDH_MocA"/>
    <property type="match status" value="1"/>
</dbReference>
<dbReference type="SUPFAM" id="SSF51735">
    <property type="entry name" value="NAD(P)-binding Rossmann-fold domains"/>
    <property type="match status" value="1"/>
</dbReference>
<sequence>MPKVALIGLGTMGRLHAEAWSRMPEVQFVALSGQHPEKTERLAAQYGVQAFYGIDALLAEADFDVLDICLPSYLHHEYVLKAANAGKHVICEKPLALRTEAAKEMLAVCQARGVRLFVGHDLRFCPEYERARELVKSGALGQVAVVRMSRTTAFPRGWDDWFADETRSGGLLLDLLIHDFDWLRWTFGEVRRVTARRASRAAEAGPLEYALATLRFEDGMIALVEGSWAHTEFNSNFEIAGTNGMLAENMASSTPLALRLHPDRKQPESGVIVPELVVGRSPLEKELAHFVRCLTTGSEPLVTAFDGYKAVEIAEAAIASARTSETITLAQGVKP</sequence>
<feature type="domain" description="GFO/IDH/MocA-like oxidoreductase" evidence="2">
    <location>
        <begin position="128"/>
        <end position="246"/>
    </location>
</feature>
<evidence type="ECO:0000313" key="4">
    <source>
        <dbReference type="Proteomes" id="UP000476064"/>
    </source>
</evidence>
<dbReference type="Gene3D" id="3.40.50.720">
    <property type="entry name" value="NAD(P)-binding Rossmann-like Domain"/>
    <property type="match status" value="1"/>
</dbReference>
<dbReference type="EMBL" id="CP048209">
    <property type="protein sequence ID" value="QHT62429.1"/>
    <property type="molecule type" value="Genomic_DNA"/>
</dbReference>